<evidence type="ECO:0000256" key="2">
    <source>
        <dbReference type="ARBA" id="ARBA00022448"/>
    </source>
</evidence>
<dbReference type="Pfam" id="PF01991">
    <property type="entry name" value="vATP-synt_E"/>
    <property type="match status" value="1"/>
</dbReference>
<dbReference type="InterPro" id="IPR002842">
    <property type="entry name" value="ATPase_V1_Esu"/>
</dbReference>
<proteinExistence type="inferred from homology"/>
<comment type="similarity">
    <text evidence="1">Belongs to the V-ATPase E subunit family.</text>
</comment>
<keyword evidence="5" id="KW-1185">Reference proteome</keyword>
<dbReference type="PANTHER" id="PTHR45715">
    <property type="entry name" value="ATPASE H+-TRANSPORTING V1 SUBUNIT E1A-RELATED"/>
    <property type="match status" value="1"/>
</dbReference>
<keyword evidence="2" id="KW-0813">Transport</keyword>
<sequence>MCGPCSSPAIAPSLSIFGLERKSCHEWPSESAVLLRCRKEDLELVESVLDDVKDEYAEKAGVHPLEIIVDSKVYLPPAPSHHNAYGPHCELGRRYGLAYDPQSSKGKGPALDIYFDDFGAAFPLAFFVNSVRRGFHILGRLTRLVLTHEDWFGVHVSLGWVRPNLGCGTGAVTFGVPASTWGSGGSAASSFYSVPTAVLSRSSVQRQQWFCRRPLSDSVDTPFRVLH</sequence>
<evidence type="ECO:0000256" key="3">
    <source>
        <dbReference type="ARBA" id="ARBA00023065"/>
    </source>
</evidence>
<protein>
    <submittedName>
        <fullName evidence="4">Uncharacterized protein</fullName>
    </submittedName>
</protein>
<dbReference type="Proteomes" id="UP001420932">
    <property type="component" value="Unassembled WGS sequence"/>
</dbReference>
<gene>
    <name evidence="4" type="ORF">Syun_011854</name>
</gene>
<dbReference type="Gene3D" id="3.30.2320.30">
    <property type="entry name" value="ATP synthase, E subunit, C-terminal"/>
    <property type="match status" value="1"/>
</dbReference>
<comment type="caution">
    <text evidence="4">The sequence shown here is derived from an EMBL/GenBank/DDBJ whole genome shotgun (WGS) entry which is preliminary data.</text>
</comment>
<evidence type="ECO:0000256" key="1">
    <source>
        <dbReference type="ARBA" id="ARBA00005901"/>
    </source>
</evidence>
<keyword evidence="3" id="KW-0406">Ion transport</keyword>
<organism evidence="4 5">
    <name type="scientific">Stephania yunnanensis</name>
    <dbReference type="NCBI Taxonomy" id="152371"/>
    <lineage>
        <taxon>Eukaryota</taxon>
        <taxon>Viridiplantae</taxon>
        <taxon>Streptophyta</taxon>
        <taxon>Embryophyta</taxon>
        <taxon>Tracheophyta</taxon>
        <taxon>Spermatophyta</taxon>
        <taxon>Magnoliopsida</taxon>
        <taxon>Ranunculales</taxon>
        <taxon>Menispermaceae</taxon>
        <taxon>Menispermoideae</taxon>
        <taxon>Cissampelideae</taxon>
        <taxon>Stephania</taxon>
    </lineage>
</organism>
<name>A0AAP0JZ27_9MAGN</name>
<evidence type="ECO:0000313" key="5">
    <source>
        <dbReference type="Proteomes" id="UP001420932"/>
    </source>
</evidence>
<dbReference type="GO" id="GO:0046961">
    <property type="term" value="F:proton-transporting ATPase activity, rotational mechanism"/>
    <property type="evidence" value="ECO:0007669"/>
    <property type="project" value="InterPro"/>
</dbReference>
<dbReference type="GO" id="GO:0033178">
    <property type="term" value="C:proton-transporting two-sector ATPase complex, catalytic domain"/>
    <property type="evidence" value="ECO:0007669"/>
    <property type="project" value="InterPro"/>
</dbReference>
<dbReference type="EMBL" id="JBBNAF010000005">
    <property type="protein sequence ID" value="KAK9142454.1"/>
    <property type="molecule type" value="Genomic_DNA"/>
</dbReference>
<reference evidence="4 5" key="1">
    <citation type="submission" date="2024-01" db="EMBL/GenBank/DDBJ databases">
        <title>Genome assemblies of Stephania.</title>
        <authorList>
            <person name="Yang L."/>
        </authorList>
    </citation>
    <scope>NUCLEOTIDE SEQUENCE [LARGE SCALE GENOMIC DNA]</scope>
    <source>
        <strain evidence="4">YNDBR</strain>
        <tissue evidence="4">Leaf</tissue>
    </source>
</reference>
<accession>A0AAP0JZ27</accession>
<dbReference type="InterPro" id="IPR038495">
    <property type="entry name" value="ATPase_E_C"/>
</dbReference>
<dbReference type="AlphaFoldDB" id="A0AAP0JZ27"/>
<evidence type="ECO:0000313" key="4">
    <source>
        <dbReference type="EMBL" id="KAK9142454.1"/>
    </source>
</evidence>